<evidence type="ECO:0000313" key="4">
    <source>
        <dbReference type="Proteomes" id="UP000566819"/>
    </source>
</evidence>
<feature type="region of interest" description="Disordered" evidence="1">
    <location>
        <begin position="168"/>
        <end position="209"/>
    </location>
</feature>
<reference evidence="3 4" key="1">
    <citation type="submission" date="2020-03" db="EMBL/GenBank/DDBJ databases">
        <title>Draft Genome Sequence of Cudoniella acicularis.</title>
        <authorList>
            <person name="Buettner E."/>
            <person name="Kellner H."/>
        </authorList>
    </citation>
    <scope>NUCLEOTIDE SEQUENCE [LARGE SCALE GENOMIC DNA]</scope>
    <source>
        <strain evidence="3 4">DSM 108380</strain>
    </source>
</reference>
<evidence type="ECO:0000256" key="1">
    <source>
        <dbReference type="SAM" id="MobiDB-lite"/>
    </source>
</evidence>
<comment type="caution">
    <text evidence="3">The sequence shown here is derived from an EMBL/GenBank/DDBJ whole genome shotgun (WGS) entry which is preliminary data.</text>
</comment>
<dbReference type="Pfam" id="PF01476">
    <property type="entry name" value="LysM"/>
    <property type="match status" value="4"/>
</dbReference>
<feature type="domain" description="LysM" evidence="2">
    <location>
        <begin position="209"/>
        <end position="253"/>
    </location>
</feature>
<keyword evidence="4" id="KW-1185">Reference proteome</keyword>
<feature type="compositionally biased region" description="Low complexity" evidence="1">
    <location>
        <begin position="186"/>
        <end position="197"/>
    </location>
</feature>
<dbReference type="PROSITE" id="PS51782">
    <property type="entry name" value="LYSM"/>
    <property type="match status" value="4"/>
</dbReference>
<dbReference type="PANTHER" id="PTHR33734:SF22">
    <property type="entry name" value="MEMBRANE-BOUND LYTIC MUREIN TRANSGLYCOSYLASE D"/>
    <property type="match status" value="1"/>
</dbReference>
<dbReference type="PANTHER" id="PTHR33734">
    <property type="entry name" value="LYSM DOMAIN-CONTAINING GPI-ANCHORED PROTEIN 2"/>
    <property type="match status" value="1"/>
</dbReference>
<dbReference type="AlphaFoldDB" id="A0A8H4RF53"/>
<gene>
    <name evidence="3" type="ORF">G7Y89_g11089</name>
</gene>
<dbReference type="OrthoDB" id="1193027at2759"/>
<organism evidence="3 4">
    <name type="scientific">Cudoniella acicularis</name>
    <dbReference type="NCBI Taxonomy" id="354080"/>
    <lineage>
        <taxon>Eukaryota</taxon>
        <taxon>Fungi</taxon>
        <taxon>Dikarya</taxon>
        <taxon>Ascomycota</taxon>
        <taxon>Pezizomycotina</taxon>
        <taxon>Leotiomycetes</taxon>
        <taxon>Helotiales</taxon>
        <taxon>Tricladiaceae</taxon>
        <taxon>Cudoniella</taxon>
    </lineage>
</organism>
<dbReference type="InterPro" id="IPR023346">
    <property type="entry name" value="Lysozyme-like_dom_sf"/>
</dbReference>
<dbReference type="CDD" id="cd00118">
    <property type="entry name" value="LysM"/>
    <property type="match status" value="4"/>
</dbReference>
<name>A0A8H4RF53_9HELO</name>
<protein>
    <recommendedName>
        <fullName evidence="2">LysM domain-containing protein</fullName>
    </recommendedName>
</protein>
<feature type="domain" description="LysM" evidence="2">
    <location>
        <begin position="49"/>
        <end position="93"/>
    </location>
</feature>
<dbReference type="Gene3D" id="3.10.350.10">
    <property type="entry name" value="LysM domain"/>
    <property type="match status" value="4"/>
</dbReference>
<dbReference type="Proteomes" id="UP000566819">
    <property type="component" value="Unassembled WGS sequence"/>
</dbReference>
<evidence type="ECO:0000259" key="2">
    <source>
        <dbReference type="PROSITE" id="PS51782"/>
    </source>
</evidence>
<dbReference type="InterPro" id="IPR018392">
    <property type="entry name" value="LysM"/>
</dbReference>
<dbReference type="SMART" id="SM00257">
    <property type="entry name" value="LysM"/>
    <property type="match status" value="4"/>
</dbReference>
<feature type="domain" description="LysM" evidence="2">
    <location>
        <begin position="119"/>
        <end position="163"/>
    </location>
</feature>
<feature type="domain" description="LysM" evidence="2">
    <location>
        <begin position="2"/>
        <end position="46"/>
    </location>
</feature>
<proteinExistence type="predicted"/>
<dbReference type="SUPFAM" id="SSF53955">
    <property type="entry name" value="Lysozyme-like"/>
    <property type="match status" value="1"/>
</dbReference>
<accession>A0A8H4RF53</accession>
<sequence>MSTYTIKSGDTFTGIATKLGITVAAIEAANPGVSPNSLQVGEVIQLQAGTYTIITGDTLNSIAANLNTTVAAIEAANPDLVPTDLTIGAQLTIPSPSVTTPVPQQTPIPAPTTTPSLANTYVIQSGDTFEVIAGKFGTTAAAIEAANPGLVPTNLQVGASITIPVSSGSSTTLVTAPTPTTPAPTPATVTPIVTPVPVTQPVPTPSSTSTYTIQAGDTFTTIATIFGTTVAVIEAANPGVTPTTLQVGQIINIIPNASSSTALLDEPGQTGGTAGGTEVGAPYSSYSGPASNYPDPSRWASFGVLWTQNSILLSYNDTPSQIADINAAVLTVAQSSGLDARAILCTIMQESGGNVNVGTTFNGVTNTGIMQAFDGLSFNPADEAGSILQMVKDGSEGTANGPGLLQAFQKYGNYYIAFRTYNSGTPDLSNLNDPMGATADYVEDMANRLMGHVWAGM</sequence>
<dbReference type="SUPFAM" id="SSF54106">
    <property type="entry name" value="LysM domain"/>
    <property type="match status" value="4"/>
</dbReference>
<dbReference type="InterPro" id="IPR036779">
    <property type="entry name" value="LysM_dom_sf"/>
</dbReference>
<evidence type="ECO:0000313" key="3">
    <source>
        <dbReference type="EMBL" id="KAF4627067.1"/>
    </source>
</evidence>
<feature type="compositionally biased region" description="Low complexity" evidence="1">
    <location>
        <begin position="169"/>
        <end position="178"/>
    </location>
</feature>
<dbReference type="Gene3D" id="1.10.530.10">
    <property type="match status" value="1"/>
</dbReference>
<dbReference type="EMBL" id="JAAMPI010001034">
    <property type="protein sequence ID" value="KAF4627067.1"/>
    <property type="molecule type" value="Genomic_DNA"/>
</dbReference>